<dbReference type="Proteomes" id="UP000463961">
    <property type="component" value="Chromosome"/>
</dbReference>
<dbReference type="InterPro" id="IPR021250">
    <property type="entry name" value="DUF2789"/>
</dbReference>
<name>A0A679IA16_9RHOO</name>
<evidence type="ECO:0000313" key="2">
    <source>
        <dbReference type="Proteomes" id="UP000463961"/>
    </source>
</evidence>
<reference evidence="2" key="1">
    <citation type="submission" date="2020-01" db="EMBL/GenBank/DDBJ databases">
        <title>Phosphoaccumulans saitamaens gen. nov., sp. nov., a polyphosphate accumulating bacterium isolated from surface river water.</title>
        <authorList>
            <person name="Watanabe K."/>
            <person name="Suda W."/>
        </authorList>
    </citation>
    <scope>NUCLEOTIDE SEQUENCE [LARGE SCALE GENOMIC DNA]</scope>
    <source>
        <strain evidence="2">ICHIAU1</strain>
    </source>
</reference>
<dbReference type="AlphaFoldDB" id="A0A679IA16"/>
<keyword evidence="2" id="KW-1185">Reference proteome</keyword>
<organism evidence="1 2">
    <name type="scientific">Fluviibacter phosphoraccumulans</name>
    <dbReference type="NCBI Taxonomy" id="1751046"/>
    <lineage>
        <taxon>Bacteria</taxon>
        <taxon>Pseudomonadati</taxon>
        <taxon>Pseudomonadota</taxon>
        <taxon>Betaproteobacteria</taxon>
        <taxon>Rhodocyclales</taxon>
        <taxon>Fluviibacteraceae</taxon>
        <taxon>Fluviibacter</taxon>
    </lineage>
</organism>
<proteinExistence type="predicted"/>
<protein>
    <submittedName>
        <fullName evidence="1">Uncharacterized protein</fullName>
    </submittedName>
</protein>
<accession>A0A679IA16</accession>
<dbReference type="Gene3D" id="1.10.10.1130">
    <property type="entry name" value="Uncharacterised protein PF10982, DUF2789"/>
    <property type="match status" value="1"/>
</dbReference>
<gene>
    <name evidence="1" type="ORF">ICHIAU1_17760</name>
</gene>
<dbReference type="OrthoDB" id="5828847at2"/>
<evidence type="ECO:0000313" key="1">
    <source>
        <dbReference type="EMBL" id="BBU69493.1"/>
    </source>
</evidence>
<dbReference type="RefSeq" id="WP_162049797.1">
    <property type="nucleotide sequence ID" value="NZ_AP019011.1"/>
</dbReference>
<sequence>MDTPIHSINSLFAQLGLPNTTDEVDAFIEHHRPLPDYCLLHEAPFWTASQATFLSEEIEDDADWAEVVDELNARLRNPV</sequence>
<dbReference type="InterPro" id="IPR038086">
    <property type="entry name" value="DUF2789_sf"/>
</dbReference>
<dbReference type="Pfam" id="PF10982">
    <property type="entry name" value="DUF2789"/>
    <property type="match status" value="1"/>
</dbReference>
<dbReference type="EMBL" id="AP022345">
    <property type="protein sequence ID" value="BBU69493.1"/>
    <property type="molecule type" value="Genomic_DNA"/>
</dbReference>